<feature type="region of interest" description="Disordered" evidence="8">
    <location>
        <begin position="1"/>
        <end position="478"/>
    </location>
</feature>
<feature type="compositionally biased region" description="Polar residues" evidence="8">
    <location>
        <begin position="827"/>
        <end position="848"/>
    </location>
</feature>
<feature type="compositionally biased region" description="Basic and acidic residues" evidence="8">
    <location>
        <begin position="167"/>
        <end position="178"/>
    </location>
</feature>
<feature type="domain" description="Oberon-like PHD finger" evidence="9">
    <location>
        <begin position="1056"/>
        <end position="1180"/>
    </location>
</feature>
<evidence type="ECO:0000313" key="11">
    <source>
        <dbReference type="EMBL" id="KAI5063047.1"/>
    </source>
</evidence>
<feature type="compositionally biased region" description="Basic and acidic residues" evidence="8">
    <location>
        <begin position="88"/>
        <end position="105"/>
    </location>
</feature>
<dbReference type="Pfam" id="PF07227">
    <property type="entry name" value="PHD_Oberon"/>
    <property type="match status" value="1"/>
</dbReference>
<protein>
    <recommendedName>
        <fullName evidence="13">Protein OBERON 4</fullName>
    </recommendedName>
</protein>
<feature type="compositionally biased region" description="Basic and acidic residues" evidence="8">
    <location>
        <begin position="275"/>
        <end position="296"/>
    </location>
</feature>
<keyword evidence="12" id="KW-1185">Reference proteome</keyword>
<evidence type="ECO:0000256" key="7">
    <source>
        <dbReference type="SAM" id="Coils"/>
    </source>
</evidence>
<gene>
    <name evidence="11" type="ORF">GOP47_0021594</name>
</gene>
<evidence type="ECO:0000256" key="5">
    <source>
        <dbReference type="ARBA" id="ARBA00023054"/>
    </source>
</evidence>
<dbReference type="Proteomes" id="UP000886520">
    <property type="component" value="Chromosome 21"/>
</dbReference>
<evidence type="ECO:0000256" key="4">
    <source>
        <dbReference type="ARBA" id="ARBA00022833"/>
    </source>
</evidence>
<feature type="region of interest" description="Disordered" evidence="8">
    <location>
        <begin position="599"/>
        <end position="676"/>
    </location>
</feature>
<feature type="compositionally biased region" description="Basic and acidic residues" evidence="8">
    <location>
        <begin position="601"/>
        <end position="619"/>
    </location>
</feature>
<dbReference type="InterPro" id="IPR004082">
    <property type="entry name" value="OBERON"/>
</dbReference>
<feature type="domain" description="Oberon coiled-coil region" evidence="10">
    <location>
        <begin position="1274"/>
        <end position="1376"/>
    </location>
</feature>
<dbReference type="OrthoDB" id="1905265at2759"/>
<dbReference type="InterPro" id="IPR032881">
    <property type="entry name" value="Oberon-like_PHD"/>
</dbReference>
<organism evidence="11 12">
    <name type="scientific">Adiantum capillus-veneris</name>
    <name type="common">Maidenhair fern</name>
    <dbReference type="NCBI Taxonomy" id="13818"/>
    <lineage>
        <taxon>Eukaryota</taxon>
        <taxon>Viridiplantae</taxon>
        <taxon>Streptophyta</taxon>
        <taxon>Embryophyta</taxon>
        <taxon>Tracheophyta</taxon>
        <taxon>Polypodiopsida</taxon>
        <taxon>Polypodiidae</taxon>
        <taxon>Polypodiales</taxon>
        <taxon>Pteridineae</taxon>
        <taxon>Pteridaceae</taxon>
        <taxon>Vittarioideae</taxon>
        <taxon>Adiantum</taxon>
    </lineage>
</organism>
<keyword evidence="3" id="KW-0863">Zinc-finger</keyword>
<reference evidence="11" key="1">
    <citation type="submission" date="2021-01" db="EMBL/GenBank/DDBJ databases">
        <title>Adiantum capillus-veneris genome.</title>
        <authorList>
            <person name="Fang Y."/>
            <person name="Liao Q."/>
        </authorList>
    </citation>
    <scope>NUCLEOTIDE SEQUENCE</scope>
    <source>
        <strain evidence="11">H3</strain>
        <tissue evidence="11">Leaf</tissue>
    </source>
</reference>
<dbReference type="GO" id="GO:0010468">
    <property type="term" value="P:regulation of gene expression"/>
    <property type="evidence" value="ECO:0007669"/>
    <property type="project" value="TreeGrafter"/>
</dbReference>
<evidence type="ECO:0000256" key="3">
    <source>
        <dbReference type="ARBA" id="ARBA00022771"/>
    </source>
</evidence>
<evidence type="ECO:0000256" key="1">
    <source>
        <dbReference type="ARBA" id="ARBA00004123"/>
    </source>
</evidence>
<feature type="compositionally biased region" description="Low complexity" evidence="8">
    <location>
        <begin position="40"/>
        <end position="53"/>
    </location>
</feature>
<dbReference type="GO" id="GO:0010078">
    <property type="term" value="P:maintenance of root meristem identity"/>
    <property type="evidence" value="ECO:0007669"/>
    <property type="project" value="TreeGrafter"/>
</dbReference>
<feature type="coiled-coil region" evidence="7">
    <location>
        <begin position="1359"/>
        <end position="1386"/>
    </location>
</feature>
<dbReference type="EMBL" id="JABFUD020000021">
    <property type="protein sequence ID" value="KAI5063047.1"/>
    <property type="molecule type" value="Genomic_DNA"/>
</dbReference>
<evidence type="ECO:0000256" key="6">
    <source>
        <dbReference type="ARBA" id="ARBA00023242"/>
    </source>
</evidence>
<evidence type="ECO:0008006" key="13">
    <source>
        <dbReference type="Google" id="ProtNLM"/>
    </source>
</evidence>
<dbReference type="GO" id="GO:0005634">
    <property type="term" value="C:nucleus"/>
    <property type="evidence" value="ECO:0007669"/>
    <property type="project" value="UniProtKB-SubCell"/>
</dbReference>
<dbReference type="GO" id="GO:0010492">
    <property type="term" value="P:maintenance of shoot apical meristem identity"/>
    <property type="evidence" value="ECO:0007669"/>
    <property type="project" value="TreeGrafter"/>
</dbReference>
<dbReference type="PANTHER" id="PTHR21736:SF20">
    <property type="entry name" value="PROTEIN OBERON 4"/>
    <property type="match status" value="1"/>
</dbReference>
<evidence type="ECO:0000256" key="2">
    <source>
        <dbReference type="ARBA" id="ARBA00022723"/>
    </source>
</evidence>
<dbReference type="InterPro" id="IPR047578">
    <property type="entry name" value="OBE1-like_PHD"/>
</dbReference>
<feature type="compositionally biased region" description="Polar residues" evidence="8">
    <location>
        <begin position="646"/>
        <end position="672"/>
    </location>
</feature>
<comment type="caution">
    <text evidence="11">The sequence shown here is derived from an EMBL/GenBank/DDBJ whole genome shotgun (WGS) entry which is preliminary data.</text>
</comment>
<dbReference type="GO" id="GO:0008270">
    <property type="term" value="F:zinc ion binding"/>
    <property type="evidence" value="ECO:0007669"/>
    <property type="project" value="UniProtKB-KW"/>
</dbReference>
<proteinExistence type="predicted"/>
<feature type="region of interest" description="Disordered" evidence="8">
    <location>
        <begin position="827"/>
        <end position="856"/>
    </location>
</feature>
<feature type="compositionally biased region" description="Basic and acidic residues" evidence="8">
    <location>
        <begin position="343"/>
        <end position="357"/>
    </location>
</feature>
<feature type="compositionally biased region" description="Basic and acidic residues" evidence="8">
    <location>
        <begin position="54"/>
        <end position="69"/>
    </location>
</feature>
<feature type="region of interest" description="Disordered" evidence="8">
    <location>
        <begin position="504"/>
        <end position="551"/>
    </location>
</feature>
<feature type="compositionally biased region" description="Polar residues" evidence="8">
    <location>
        <begin position="620"/>
        <end position="639"/>
    </location>
</feature>
<comment type="subcellular location">
    <subcellularLocation>
        <location evidence="1">Nucleus</location>
    </subcellularLocation>
</comment>
<feature type="compositionally biased region" description="Basic and acidic residues" evidence="8">
    <location>
        <begin position="11"/>
        <end position="23"/>
    </location>
</feature>
<evidence type="ECO:0000259" key="10">
    <source>
        <dbReference type="Pfam" id="PF16312"/>
    </source>
</evidence>
<feature type="compositionally biased region" description="Basic and acidic residues" evidence="8">
    <location>
        <begin position="519"/>
        <end position="538"/>
    </location>
</feature>
<feature type="compositionally biased region" description="Basic and acidic residues" evidence="8">
    <location>
        <begin position="424"/>
        <end position="435"/>
    </location>
</feature>
<feature type="compositionally biased region" description="Polar residues" evidence="8">
    <location>
        <begin position="358"/>
        <end position="367"/>
    </location>
</feature>
<feature type="compositionally biased region" description="Polar residues" evidence="8">
    <location>
        <begin position="1"/>
        <end position="10"/>
    </location>
</feature>
<feature type="compositionally biased region" description="Acidic residues" evidence="8">
    <location>
        <begin position="443"/>
        <end position="453"/>
    </location>
</feature>
<accession>A0A9D4U838</accession>
<keyword evidence="6" id="KW-0539">Nucleus</keyword>
<keyword evidence="2" id="KW-0479">Metal-binding</keyword>
<feature type="compositionally biased region" description="Basic and acidic residues" evidence="8">
    <location>
        <begin position="316"/>
        <end position="332"/>
    </location>
</feature>
<evidence type="ECO:0000256" key="8">
    <source>
        <dbReference type="SAM" id="MobiDB-lite"/>
    </source>
</evidence>
<keyword evidence="4" id="KW-0862">Zinc</keyword>
<name>A0A9D4U838_ADICA</name>
<feature type="compositionally biased region" description="Basic and acidic residues" evidence="8">
    <location>
        <begin position="133"/>
        <end position="144"/>
    </location>
</feature>
<evidence type="ECO:0000313" key="12">
    <source>
        <dbReference type="Proteomes" id="UP000886520"/>
    </source>
</evidence>
<dbReference type="PANTHER" id="PTHR21736">
    <property type="entry name" value="VERNALIZATION-INSENSITIVE PROTEIN 3"/>
    <property type="match status" value="1"/>
</dbReference>
<keyword evidence="5 7" id="KW-0175">Coiled coil</keyword>
<feature type="region of interest" description="Disordered" evidence="8">
    <location>
        <begin position="1231"/>
        <end position="1269"/>
    </location>
</feature>
<feature type="region of interest" description="Disordered" evidence="8">
    <location>
        <begin position="896"/>
        <end position="928"/>
    </location>
</feature>
<feature type="compositionally biased region" description="Basic and acidic residues" evidence="8">
    <location>
        <begin position="398"/>
        <end position="410"/>
    </location>
</feature>
<evidence type="ECO:0000259" key="9">
    <source>
        <dbReference type="Pfam" id="PF07227"/>
    </source>
</evidence>
<feature type="compositionally biased region" description="Basic and acidic residues" evidence="8">
    <location>
        <begin position="906"/>
        <end position="921"/>
    </location>
</feature>
<dbReference type="CDD" id="cd15612">
    <property type="entry name" value="PHD_OBE1_like"/>
    <property type="match status" value="1"/>
</dbReference>
<feature type="compositionally biased region" description="Basic and acidic residues" evidence="8">
    <location>
        <begin position="223"/>
        <end position="248"/>
    </location>
</feature>
<feature type="compositionally biased region" description="Basic and acidic residues" evidence="8">
    <location>
        <begin position="462"/>
        <end position="478"/>
    </location>
</feature>
<sequence>MDSCNSSPSHSFKDRPRSHHGDISRQPSFTHTLDRAKSPAGRGASESASAGARDPARRSYGDYSADKNGGDGLLSSPDRSRSSLRRPFGFERVDRQRDSKAEMHRSARSCTPSRNPDRESGETGVRPANKRSNHGELAHRHEILEGVSSTPLHGERDSGSCKGAARKGYDRDGGDARWRSSASPEIDGEPSKSPVSGKPVMRIDSEEAFKGSPRRPTPGLQSVRKDVPLEKDCTGSSPGKKESLERGKFSPPIKASTREVHDDVDATSSKTKPCKFRDLDKIKEQEVSSNETEARSWGKSFFSRLRSGGDDTLEDEQSHDAKSVHEDTRERSPIPFLHVSKRARSDRDRGRRDEHAGKSSTRHSQWNEFVKTDSRKASPTYRSDYDSYGMKSIDNEYDAMHEPKENEETSARSVDNGGLPANKRLVENVEKECRDPTGGGNSDMEEGELEPDTDTMITPSFTEEKSSHAKEGDDIKRETCSVSVKVLKGKELCEVQFKVDVGGEDKLVVNGDQIGDGNSKIDQDGEKSLPPEEKEEKQGSPLEAETVNVQVKPNNLQVSTSKVLELGESSRSGVLFDLLGTKTEPKSWNLHLPASDNAIESSKDNTVESSKDNTVESSKELTLSLFTNPNAAQRESSPSKGDAHQKGSNGKQIERPQNSEAGGGEESSQLSGHKQKKLKLESLQLSLALPGSSNMAVGPDPIRSAAPLEPARSVQSLNQTQTHTQNFLQSQTYTNSDGFTSSFSFSQSESFIHNPSCSLNCTSLENQELSCGGTRQLSQGTEQMSNRSWPALSGNEQGMHTVTSVSHDKSKHRRGIPLYQRVLQNGSMHQGFPSVTGSNRSSGSNHFSQKSHHYGQRLQEGPKILDSSSQDLDGSVRQITTNKDIMERVRQQKAWFASKQQAMSAEPRREPNAAQDRDKPVDPAAANAKGTISTGKDIMVGERNVLSEKIGLHEITTDPIAVMAQKLQELPDSFLEGLKGVAKGVLGSFEKREEFVALQENIRRRTDLTEDSLLRAHRTQLEILVALKTGIQAFVQEGSKPQTYKALIEIFLQTRCRNIACQQPLSVCGSECRVCSKKSGFCHECMCVVCFKFDSDNNTCRWLGCDLCLHWCHTDCGLRMSYIAPTPTAQSTSGTTEMQYHCVACDHKSELYGFVKDVFHNCAETWGAETLAKELDCVRRIFHGSEDMRGKQLCWKAEQMLQKLENKIDAAEVRRSMLRFFHEGNAELDGASGPIKRSSSMKGNDCSGRMAEPARESVPKATSSGGSKLVDTDNARVVFQKVERNVEEKRTEAAELQYDRVRKKAEIEDIESAVRIKQAEAKMFQVRADEARQEAGGLQRIISVKREKIDEDYACKYAKQDFQKMKIRMEAEIKELMMKMEMAKRQFT</sequence>
<dbReference type="InterPro" id="IPR032535">
    <property type="entry name" value="Oberon_CC"/>
</dbReference>
<dbReference type="PRINTS" id="PR01544">
    <property type="entry name" value="ARATH130DUF"/>
</dbReference>
<dbReference type="Pfam" id="PF16312">
    <property type="entry name" value="Oberon_cc"/>
    <property type="match status" value="1"/>
</dbReference>